<comment type="caution">
    <text evidence="6">The sequence shown here is derived from an EMBL/GenBank/DDBJ whole genome shotgun (WGS) entry which is preliminary data.</text>
</comment>
<dbReference type="Gene3D" id="1.10.357.10">
    <property type="entry name" value="Tetracycline Repressor, domain 2"/>
    <property type="match status" value="1"/>
</dbReference>
<evidence type="ECO:0000256" key="4">
    <source>
        <dbReference type="PROSITE-ProRule" id="PRU00335"/>
    </source>
</evidence>
<evidence type="ECO:0000259" key="5">
    <source>
        <dbReference type="PROSITE" id="PS50977"/>
    </source>
</evidence>
<gene>
    <name evidence="6" type="ORF">OUY24_18065</name>
</gene>
<sequence length="223" mass="24219">MDAAEILLRTKGYERMSVQDVWSQVGASKGAFYHYFDSKQALVEAVMERMADQIAAALAPRATDPDAPALQKLQSFLIGLGRWKDQRRDLLVALLRVWQSDDNAVVRQKLRPTIADRIAPLLAGILEQGARENTLAVTHPEATGRVLVALIQDLNDRLAELVLSFDATGRPDLSGAQDTVAAHTQALERILGLAEDSVVLVEPAVLSPWFTAAPTGGDDIPTS</sequence>
<dbReference type="PROSITE" id="PS01081">
    <property type="entry name" value="HTH_TETR_1"/>
    <property type="match status" value="1"/>
</dbReference>
<proteinExistence type="predicted"/>
<feature type="domain" description="HTH tetR-type" evidence="5">
    <location>
        <begin position="1"/>
        <end position="54"/>
    </location>
</feature>
<evidence type="ECO:0000313" key="7">
    <source>
        <dbReference type="Proteomes" id="UP001212498"/>
    </source>
</evidence>
<keyword evidence="3" id="KW-0804">Transcription</keyword>
<dbReference type="RefSeq" id="WP_271277057.1">
    <property type="nucleotide sequence ID" value="NZ_BAABFD010000005.1"/>
</dbReference>
<protein>
    <submittedName>
        <fullName evidence="6">TetR/AcrR family transcriptional regulator</fullName>
    </submittedName>
</protein>
<keyword evidence="1" id="KW-0805">Transcription regulation</keyword>
<keyword evidence="2 4" id="KW-0238">DNA-binding</keyword>
<dbReference type="EMBL" id="JAPNUD010000044">
    <property type="protein sequence ID" value="MDA0642543.1"/>
    <property type="molecule type" value="Genomic_DNA"/>
</dbReference>
<evidence type="ECO:0000256" key="2">
    <source>
        <dbReference type="ARBA" id="ARBA00023125"/>
    </source>
</evidence>
<reference evidence="6 7" key="1">
    <citation type="submission" date="2022-11" db="EMBL/GenBank/DDBJ databases">
        <title>Nonomuraea corallina sp. nov., a new species of the genus Nonomuraea isolated from sea side sediment in Thai sea.</title>
        <authorList>
            <person name="Ngamcharungchit C."/>
            <person name="Matsumoto A."/>
            <person name="Suriyachadkun C."/>
            <person name="Panbangred W."/>
            <person name="Inahashi Y."/>
            <person name="Intra B."/>
        </authorList>
    </citation>
    <scope>NUCLEOTIDE SEQUENCE [LARGE SCALE GENOMIC DNA]</scope>
    <source>
        <strain evidence="6 7">DSM 43553</strain>
    </source>
</reference>
<organism evidence="6 7">
    <name type="scientific">Nonomuraea ferruginea</name>
    <dbReference type="NCBI Taxonomy" id="46174"/>
    <lineage>
        <taxon>Bacteria</taxon>
        <taxon>Bacillati</taxon>
        <taxon>Actinomycetota</taxon>
        <taxon>Actinomycetes</taxon>
        <taxon>Streptosporangiales</taxon>
        <taxon>Streptosporangiaceae</taxon>
        <taxon>Nonomuraea</taxon>
    </lineage>
</organism>
<evidence type="ECO:0000256" key="3">
    <source>
        <dbReference type="ARBA" id="ARBA00023163"/>
    </source>
</evidence>
<dbReference type="SUPFAM" id="SSF46689">
    <property type="entry name" value="Homeodomain-like"/>
    <property type="match status" value="1"/>
</dbReference>
<dbReference type="Pfam" id="PF00440">
    <property type="entry name" value="TetR_N"/>
    <property type="match status" value="1"/>
</dbReference>
<evidence type="ECO:0000256" key="1">
    <source>
        <dbReference type="ARBA" id="ARBA00023015"/>
    </source>
</evidence>
<evidence type="ECO:0000313" key="6">
    <source>
        <dbReference type="EMBL" id="MDA0642543.1"/>
    </source>
</evidence>
<dbReference type="PANTHER" id="PTHR47506">
    <property type="entry name" value="TRANSCRIPTIONAL REGULATORY PROTEIN"/>
    <property type="match status" value="1"/>
</dbReference>
<dbReference type="InterPro" id="IPR001647">
    <property type="entry name" value="HTH_TetR"/>
</dbReference>
<dbReference type="Proteomes" id="UP001212498">
    <property type="component" value="Unassembled WGS sequence"/>
</dbReference>
<feature type="DNA-binding region" description="H-T-H motif" evidence="4">
    <location>
        <begin position="17"/>
        <end position="36"/>
    </location>
</feature>
<accession>A0ABT4T004</accession>
<name>A0ABT4T004_9ACTN</name>
<keyword evidence="7" id="KW-1185">Reference proteome</keyword>
<dbReference type="PROSITE" id="PS50977">
    <property type="entry name" value="HTH_TETR_2"/>
    <property type="match status" value="1"/>
</dbReference>
<dbReference type="PANTHER" id="PTHR47506:SF1">
    <property type="entry name" value="HTH-TYPE TRANSCRIPTIONAL REGULATOR YJDC"/>
    <property type="match status" value="1"/>
</dbReference>
<dbReference type="InterPro" id="IPR023772">
    <property type="entry name" value="DNA-bd_HTH_TetR-type_CS"/>
</dbReference>
<dbReference type="InterPro" id="IPR009057">
    <property type="entry name" value="Homeodomain-like_sf"/>
</dbReference>